<name>X1ER29_9ZZZZ</name>
<reference evidence="1" key="1">
    <citation type="journal article" date="2014" name="Front. Microbiol.">
        <title>High frequency of phylogenetically diverse reductive dehalogenase-homologous genes in deep subseafloor sedimentary metagenomes.</title>
        <authorList>
            <person name="Kawai M."/>
            <person name="Futagami T."/>
            <person name="Toyoda A."/>
            <person name="Takaki Y."/>
            <person name="Nishi S."/>
            <person name="Hori S."/>
            <person name="Arai W."/>
            <person name="Tsubouchi T."/>
            <person name="Morono Y."/>
            <person name="Uchiyama I."/>
            <person name="Ito T."/>
            <person name="Fujiyama A."/>
            <person name="Inagaki F."/>
            <person name="Takami H."/>
        </authorList>
    </citation>
    <scope>NUCLEOTIDE SEQUENCE</scope>
    <source>
        <strain evidence="1">Expedition CK06-06</strain>
    </source>
</reference>
<evidence type="ECO:0000313" key="1">
    <source>
        <dbReference type="EMBL" id="GAH35022.1"/>
    </source>
</evidence>
<dbReference type="AlphaFoldDB" id="X1ER29"/>
<accession>X1ER29</accession>
<comment type="caution">
    <text evidence="1">The sequence shown here is derived from an EMBL/GenBank/DDBJ whole genome shotgun (WGS) entry which is preliminary data.</text>
</comment>
<feature type="non-terminal residue" evidence="1">
    <location>
        <position position="1"/>
    </location>
</feature>
<proteinExistence type="predicted"/>
<sequence>NTTTTLLYVIRVRTEVDSAIPDAKILVRRYISGTGYYENVSSIYTDGNGEADVWLIPNNPYKFDISATDNYVPAIGEDWTPTTLIVFKTFQLKYLDDEPQEPYLPQDYITFTATRSNTSMTIVYDDELLETINTTIYIYEINITT</sequence>
<gene>
    <name evidence="1" type="ORF">S03H2_25706</name>
</gene>
<feature type="non-terminal residue" evidence="1">
    <location>
        <position position="145"/>
    </location>
</feature>
<protein>
    <submittedName>
        <fullName evidence="1">Uncharacterized protein</fullName>
    </submittedName>
</protein>
<organism evidence="1">
    <name type="scientific">marine sediment metagenome</name>
    <dbReference type="NCBI Taxonomy" id="412755"/>
    <lineage>
        <taxon>unclassified sequences</taxon>
        <taxon>metagenomes</taxon>
        <taxon>ecological metagenomes</taxon>
    </lineage>
</organism>
<dbReference type="EMBL" id="BARU01014632">
    <property type="protein sequence ID" value="GAH35022.1"/>
    <property type="molecule type" value="Genomic_DNA"/>
</dbReference>